<keyword evidence="2" id="KW-1185">Reference proteome</keyword>
<evidence type="ECO:0000313" key="1">
    <source>
        <dbReference type="EMBL" id="MFG6273314.1"/>
    </source>
</evidence>
<accession>A0ABW7DSI7</accession>
<protein>
    <submittedName>
        <fullName evidence="1">Uncharacterized protein</fullName>
    </submittedName>
</protein>
<organism evidence="1 2">
    <name type="scientific">Megasphaera hexanoica</name>
    <dbReference type="NCBI Taxonomy" id="1675036"/>
    <lineage>
        <taxon>Bacteria</taxon>
        <taxon>Bacillati</taxon>
        <taxon>Bacillota</taxon>
        <taxon>Negativicutes</taxon>
        <taxon>Veillonellales</taxon>
        <taxon>Veillonellaceae</taxon>
        <taxon>Megasphaera</taxon>
    </lineage>
</organism>
<gene>
    <name evidence="1" type="ORF">ACGTZG_08955</name>
</gene>
<comment type="caution">
    <text evidence="1">The sequence shown here is derived from an EMBL/GenBank/DDBJ whole genome shotgun (WGS) entry which is preliminary data.</text>
</comment>
<proteinExistence type="predicted"/>
<evidence type="ECO:0000313" key="2">
    <source>
        <dbReference type="Proteomes" id="UP001605989"/>
    </source>
</evidence>
<reference evidence="1 2" key="1">
    <citation type="submission" date="2024-10" db="EMBL/GenBank/DDBJ databases">
        <authorList>
            <person name="Sang B.-I."/>
            <person name="Prabhaharan D."/>
        </authorList>
    </citation>
    <scope>NUCLEOTIDE SEQUENCE [LARGE SCALE GENOMIC DNA]</scope>
    <source>
        <strain evidence="1 2">MH</strain>
    </source>
</reference>
<dbReference type="RefSeq" id="WP_113855682.1">
    <property type="nucleotide sequence ID" value="NZ_CP011940.1"/>
</dbReference>
<dbReference type="Proteomes" id="UP001605989">
    <property type="component" value="Unassembled WGS sequence"/>
</dbReference>
<name>A0ABW7DSI7_9FIRM</name>
<sequence length="230" mass="26425">MKFEEAKIGMEVIWNGSTKMKGTITIIDTPDKSVLVVSDDGFFKLWFFDASENPKFDLKTLKPYNSIQFTKKPPKFDIDLIDSKEFQSYVEAVIAKYEKEFLPEGTCLTHVSIRKDGKIVMKDNKGNKGISKCHPDDAFNLEIGVKLAIQRLADKIPFVPKEGEVYYYILLSTSNTYKSTFYECVFSDKLDRAIGNCFRTEEEAEKNKDKIISRYKTLLKYAERIAKGDN</sequence>
<dbReference type="EMBL" id="JBIEKR010000007">
    <property type="protein sequence ID" value="MFG6273314.1"/>
    <property type="molecule type" value="Genomic_DNA"/>
</dbReference>